<dbReference type="Pfam" id="PF00646">
    <property type="entry name" value="F-box"/>
    <property type="match status" value="1"/>
</dbReference>
<dbReference type="SUPFAM" id="SSF52047">
    <property type="entry name" value="RNI-like"/>
    <property type="match status" value="1"/>
</dbReference>
<dbReference type="InterPro" id="IPR050232">
    <property type="entry name" value="FBL13/AtMIF1-like"/>
</dbReference>
<dbReference type="EMBL" id="VEPZ02001295">
    <property type="protein sequence ID" value="KAE8681931.1"/>
    <property type="molecule type" value="Genomic_DNA"/>
</dbReference>
<dbReference type="AlphaFoldDB" id="A0A6A2YR74"/>
<feature type="domain" description="FBD" evidence="2">
    <location>
        <begin position="458"/>
        <end position="528"/>
    </location>
</feature>
<dbReference type="InterPro" id="IPR032675">
    <property type="entry name" value="LRR_dom_sf"/>
</dbReference>
<dbReference type="CDD" id="cd22160">
    <property type="entry name" value="F-box_AtFBL13-like"/>
    <property type="match status" value="1"/>
</dbReference>
<dbReference type="SMART" id="SM00579">
    <property type="entry name" value="FBD"/>
    <property type="match status" value="1"/>
</dbReference>
<dbReference type="Proteomes" id="UP000436088">
    <property type="component" value="Unassembled WGS sequence"/>
</dbReference>
<dbReference type="Pfam" id="PF24758">
    <property type="entry name" value="LRR_At5g56370"/>
    <property type="match status" value="1"/>
</dbReference>
<feature type="compositionally biased region" description="Basic and acidic residues" evidence="1">
    <location>
        <begin position="10"/>
        <end position="21"/>
    </location>
</feature>
<evidence type="ECO:0000313" key="3">
    <source>
        <dbReference type="EMBL" id="KAE8681931.1"/>
    </source>
</evidence>
<dbReference type="Gene3D" id="1.20.1280.50">
    <property type="match status" value="1"/>
</dbReference>
<reference evidence="3" key="1">
    <citation type="submission" date="2019-09" db="EMBL/GenBank/DDBJ databases">
        <title>Draft genome information of white flower Hibiscus syriacus.</title>
        <authorList>
            <person name="Kim Y.-M."/>
        </authorList>
    </citation>
    <scope>NUCLEOTIDE SEQUENCE [LARGE SCALE GENOMIC DNA]</scope>
    <source>
        <strain evidence="3">YM2019G1</strain>
    </source>
</reference>
<dbReference type="InterPro" id="IPR053781">
    <property type="entry name" value="F-box_AtFBL13-like"/>
</dbReference>
<dbReference type="PANTHER" id="PTHR31900:SF34">
    <property type="entry name" value="EMB|CAB62440.1-RELATED"/>
    <property type="match status" value="1"/>
</dbReference>
<proteinExistence type="predicted"/>
<organism evidence="3 4">
    <name type="scientific">Hibiscus syriacus</name>
    <name type="common">Rose of Sharon</name>
    <dbReference type="NCBI Taxonomy" id="106335"/>
    <lineage>
        <taxon>Eukaryota</taxon>
        <taxon>Viridiplantae</taxon>
        <taxon>Streptophyta</taxon>
        <taxon>Embryophyta</taxon>
        <taxon>Tracheophyta</taxon>
        <taxon>Spermatophyta</taxon>
        <taxon>Magnoliopsida</taxon>
        <taxon>eudicotyledons</taxon>
        <taxon>Gunneridae</taxon>
        <taxon>Pentapetalae</taxon>
        <taxon>rosids</taxon>
        <taxon>malvids</taxon>
        <taxon>Malvales</taxon>
        <taxon>Malvaceae</taxon>
        <taxon>Malvoideae</taxon>
        <taxon>Hibiscus</taxon>
    </lineage>
</organism>
<accession>A0A6A2YR74</accession>
<dbReference type="InterPro" id="IPR001810">
    <property type="entry name" value="F-box_dom"/>
</dbReference>
<dbReference type="Pfam" id="PF08387">
    <property type="entry name" value="FBD"/>
    <property type="match status" value="1"/>
</dbReference>
<dbReference type="InterPro" id="IPR036047">
    <property type="entry name" value="F-box-like_dom_sf"/>
</dbReference>
<evidence type="ECO:0000313" key="4">
    <source>
        <dbReference type="Proteomes" id="UP000436088"/>
    </source>
</evidence>
<dbReference type="InterPro" id="IPR055411">
    <property type="entry name" value="LRR_FXL15/At3g58940/PEG3-like"/>
</dbReference>
<dbReference type="SUPFAM" id="SSF81383">
    <property type="entry name" value="F-box domain"/>
    <property type="match status" value="1"/>
</dbReference>
<name>A0A6A2YR74_HIBSY</name>
<dbReference type="Gene3D" id="3.80.10.10">
    <property type="entry name" value="Ribonuclease Inhibitor"/>
    <property type="match status" value="1"/>
</dbReference>
<protein>
    <recommendedName>
        <fullName evidence="2">FBD domain-containing protein</fullName>
    </recommendedName>
</protein>
<keyword evidence="4" id="KW-1185">Reference proteome</keyword>
<evidence type="ECO:0000256" key="1">
    <source>
        <dbReference type="SAM" id="MobiDB-lite"/>
    </source>
</evidence>
<evidence type="ECO:0000259" key="2">
    <source>
        <dbReference type="SMART" id="SM00579"/>
    </source>
</evidence>
<gene>
    <name evidence="3" type="ORF">F3Y22_tig00111280pilonHSYRG00047</name>
</gene>
<dbReference type="InterPro" id="IPR006566">
    <property type="entry name" value="FBD"/>
</dbReference>
<comment type="caution">
    <text evidence="3">The sequence shown here is derived from an EMBL/GenBank/DDBJ whole genome shotgun (WGS) entry which is preliminary data.</text>
</comment>
<sequence>MATQPGPDGFRSDPTRPDRVGSGETLFWSGRVGFRVEVLLFSAVESPFKDRWNTAQELPTPVTRLLSSKNAGKIIFHEYRVFAIDLSKRVKQSLHSHMADLVQRLSKKRSVEKEKGQKHIDQLSNLPDSIICHILSFLPTKLSVATGTLSKRWKHLWTAVPVLSFSSAEFIGTLGSFVDSIGKFLTNCQAQNVYQFTIDFKPFLEVDEENLGTWVAAAVERNVQELKLSLNFSHVPTVRLPGRLFACRTLVSLKLIDNIFIDLPENVCLQSLRTLQLERLHYANEGSFNILLSGCPVLEDLVVWRILDDGILDMVINIASLKRLNLRNSNYEANHHGLLIIAPLLERIELSQNVLDFQIDSSSLVEAIINIHGTCDSIEAFDNLEFLSLSQYALHGMAFHEFHNLVCLETTTSCAQWDDLEELLHGSNNLKTLVYHIEVPILHRGHMCDKSFSKTVPVCVSASLKALKLTGFINQNCNWTFIQYMLKNAKFLEEVKIRTSSMLKKRRRHIRNMLNCPRASTECQIRFFLDSTGEEYRF</sequence>
<dbReference type="PANTHER" id="PTHR31900">
    <property type="entry name" value="F-BOX/RNI SUPERFAMILY PROTEIN-RELATED"/>
    <property type="match status" value="1"/>
</dbReference>
<feature type="region of interest" description="Disordered" evidence="1">
    <location>
        <begin position="1"/>
        <end position="22"/>
    </location>
</feature>